<reference evidence="2" key="2">
    <citation type="submission" date="2015-01" db="EMBL/GenBank/DDBJ databases">
        <title>Evolutionary Origins and Diversification of the Mycorrhizal Mutualists.</title>
        <authorList>
            <consortium name="DOE Joint Genome Institute"/>
            <consortium name="Mycorrhizal Genomics Consortium"/>
            <person name="Kohler A."/>
            <person name="Kuo A."/>
            <person name="Nagy L.G."/>
            <person name="Floudas D."/>
            <person name="Copeland A."/>
            <person name="Barry K.W."/>
            <person name="Cichocki N."/>
            <person name="Veneault-Fourrey C."/>
            <person name="LaButti K."/>
            <person name="Lindquist E.A."/>
            <person name="Lipzen A."/>
            <person name="Lundell T."/>
            <person name="Morin E."/>
            <person name="Murat C."/>
            <person name="Riley R."/>
            <person name="Ohm R."/>
            <person name="Sun H."/>
            <person name="Tunlid A."/>
            <person name="Henrissat B."/>
            <person name="Grigoriev I.V."/>
            <person name="Hibbett D.S."/>
            <person name="Martin F."/>
        </authorList>
    </citation>
    <scope>NUCLEOTIDE SEQUENCE [LARGE SCALE GENOMIC DNA]</scope>
    <source>
        <strain evidence="2">MUT 4182</strain>
    </source>
</reference>
<accession>A0A0C3KKT7</accession>
<protein>
    <submittedName>
        <fullName evidence="1">Uncharacterized protein</fullName>
    </submittedName>
</protein>
<organism evidence="1 2">
    <name type="scientific">Tulasnella calospora MUT 4182</name>
    <dbReference type="NCBI Taxonomy" id="1051891"/>
    <lineage>
        <taxon>Eukaryota</taxon>
        <taxon>Fungi</taxon>
        <taxon>Dikarya</taxon>
        <taxon>Basidiomycota</taxon>
        <taxon>Agaricomycotina</taxon>
        <taxon>Agaricomycetes</taxon>
        <taxon>Cantharellales</taxon>
        <taxon>Tulasnellaceae</taxon>
        <taxon>Tulasnella</taxon>
    </lineage>
</organism>
<dbReference type="Proteomes" id="UP000054248">
    <property type="component" value="Unassembled WGS sequence"/>
</dbReference>
<dbReference type="HOGENOM" id="CLU_2499533_0_0_1"/>
<keyword evidence="2" id="KW-1185">Reference proteome</keyword>
<evidence type="ECO:0000313" key="1">
    <source>
        <dbReference type="EMBL" id="KIO22033.1"/>
    </source>
</evidence>
<evidence type="ECO:0000313" key="2">
    <source>
        <dbReference type="Proteomes" id="UP000054248"/>
    </source>
</evidence>
<proteinExistence type="predicted"/>
<gene>
    <name evidence="1" type="ORF">M407DRAFT_245296</name>
</gene>
<name>A0A0C3KKT7_9AGAM</name>
<reference evidence="1 2" key="1">
    <citation type="submission" date="2014-04" db="EMBL/GenBank/DDBJ databases">
        <authorList>
            <consortium name="DOE Joint Genome Institute"/>
            <person name="Kuo A."/>
            <person name="Girlanda M."/>
            <person name="Perotto S."/>
            <person name="Kohler A."/>
            <person name="Nagy L.G."/>
            <person name="Floudas D."/>
            <person name="Copeland A."/>
            <person name="Barry K.W."/>
            <person name="Cichocki N."/>
            <person name="Veneault-Fourrey C."/>
            <person name="LaButti K."/>
            <person name="Lindquist E.A."/>
            <person name="Lipzen A."/>
            <person name="Lundell T."/>
            <person name="Morin E."/>
            <person name="Murat C."/>
            <person name="Sun H."/>
            <person name="Tunlid A."/>
            <person name="Henrissat B."/>
            <person name="Grigoriev I.V."/>
            <person name="Hibbett D.S."/>
            <person name="Martin F."/>
            <person name="Nordberg H.P."/>
            <person name="Cantor M.N."/>
            <person name="Hua S.X."/>
        </authorList>
    </citation>
    <scope>NUCLEOTIDE SEQUENCE [LARGE SCALE GENOMIC DNA]</scope>
    <source>
        <strain evidence="1 2">MUT 4182</strain>
    </source>
</reference>
<dbReference type="EMBL" id="KN823120">
    <property type="protein sequence ID" value="KIO22033.1"/>
    <property type="molecule type" value="Genomic_DNA"/>
</dbReference>
<dbReference type="AlphaFoldDB" id="A0A0C3KKT7"/>
<sequence length="86" mass="9870">MMDEQSFRLGSDDRSILDHRRMFWVRKLKPSPVQPFEAGAPSAARRVRGESCELNTSGGDSAVTRHRIFYDSAKCPVQWILNMICR</sequence>